<feature type="domain" description="T-SNARE coiled-coil homology" evidence="6">
    <location>
        <begin position="604"/>
        <end position="666"/>
    </location>
</feature>
<evidence type="ECO:0000256" key="2">
    <source>
        <dbReference type="ARBA" id="ARBA00029447"/>
    </source>
</evidence>
<dbReference type="Pfam" id="PF00015">
    <property type="entry name" value="MCPsignal"/>
    <property type="match status" value="1"/>
</dbReference>
<dbReference type="EMBL" id="FOIL01000046">
    <property type="protein sequence ID" value="SET80085.1"/>
    <property type="molecule type" value="Genomic_DNA"/>
</dbReference>
<keyword evidence="4" id="KW-1133">Transmembrane helix</keyword>
<keyword evidence="1" id="KW-0145">Chemotaxis</keyword>
<dbReference type="Proteomes" id="UP000199820">
    <property type="component" value="Unassembled WGS sequence"/>
</dbReference>
<dbReference type="AlphaFoldDB" id="A0A1I0H8P5"/>
<accession>A0A1I0H8P5</accession>
<dbReference type="InterPro" id="IPR000727">
    <property type="entry name" value="T_SNARE_dom"/>
</dbReference>
<dbReference type="STRING" id="1526.SAMN02910262_01389"/>
<gene>
    <name evidence="8" type="ORF">SAMN04487771_10464</name>
</gene>
<dbReference type="GO" id="GO:0006935">
    <property type="term" value="P:chemotaxis"/>
    <property type="evidence" value="ECO:0007669"/>
    <property type="project" value="UniProtKB-KW"/>
</dbReference>
<dbReference type="InterPro" id="IPR004089">
    <property type="entry name" value="MCPsignal_dom"/>
</dbReference>
<dbReference type="InterPro" id="IPR051310">
    <property type="entry name" value="MCP_chemotaxis"/>
</dbReference>
<dbReference type="PANTHER" id="PTHR43531:SF11">
    <property type="entry name" value="METHYL-ACCEPTING CHEMOTAXIS PROTEIN 3"/>
    <property type="match status" value="1"/>
</dbReference>
<dbReference type="CDD" id="cd11386">
    <property type="entry name" value="MCP_signal"/>
    <property type="match status" value="1"/>
</dbReference>
<feature type="transmembrane region" description="Helical" evidence="4">
    <location>
        <begin position="20"/>
        <end position="40"/>
    </location>
</feature>
<reference evidence="8 9" key="1">
    <citation type="submission" date="2016-10" db="EMBL/GenBank/DDBJ databases">
        <authorList>
            <person name="de Groot N.N."/>
        </authorList>
    </citation>
    <scope>NUCLEOTIDE SEQUENCE [LARGE SCALE GENOMIC DNA]</scope>
    <source>
        <strain evidence="8 9">KH1P1</strain>
    </source>
</reference>
<feature type="domain" description="Methyl-accepting transducer" evidence="5">
    <location>
        <begin position="445"/>
        <end position="674"/>
    </location>
</feature>
<feature type="transmembrane region" description="Helical" evidence="4">
    <location>
        <begin position="312"/>
        <end position="338"/>
    </location>
</feature>
<dbReference type="SUPFAM" id="SSF58104">
    <property type="entry name" value="Methyl-accepting chemotaxis protein (MCP) signaling domain"/>
    <property type="match status" value="1"/>
</dbReference>
<dbReference type="PROSITE" id="PS50192">
    <property type="entry name" value="T_SNARE"/>
    <property type="match status" value="1"/>
</dbReference>
<name>A0A1I0H8P5_9FIRM</name>
<feature type="domain" description="HAMP" evidence="7">
    <location>
        <begin position="339"/>
        <end position="393"/>
    </location>
</feature>
<evidence type="ECO:0000256" key="4">
    <source>
        <dbReference type="SAM" id="Phobius"/>
    </source>
</evidence>
<dbReference type="PANTHER" id="PTHR43531">
    <property type="entry name" value="PROTEIN ICFG"/>
    <property type="match status" value="1"/>
</dbReference>
<dbReference type="Pfam" id="PF22673">
    <property type="entry name" value="MCP-like_PDC_1"/>
    <property type="match status" value="1"/>
</dbReference>
<dbReference type="CDD" id="cd06225">
    <property type="entry name" value="HAMP"/>
    <property type="match status" value="1"/>
</dbReference>
<comment type="similarity">
    <text evidence="2">Belongs to the methyl-accepting chemotaxis (MCP) protein family.</text>
</comment>
<dbReference type="RefSeq" id="WP_074650133.1">
    <property type="nucleotide sequence ID" value="NZ_FOIL01000046.1"/>
</dbReference>
<evidence type="ECO:0000259" key="7">
    <source>
        <dbReference type="PROSITE" id="PS50885"/>
    </source>
</evidence>
<keyword evidence="3" id="KW-0807">Transducer</keyword>
<dbReference type="GO" id="GO:0007165">
    <property type="term" value="P:signal transduction"/>
    <property type="evidence" value="ECO:0007669"/>
    <property type="project" value="UniProtKB-KW"/>
</dbReference>
<evidence type="ECO:0000313" key="9">
    <source>
        <dbReference type="Proteomes" id="UP000199820"/>
    </source>
</evidence>
<dbReference type="PROSITE" id="PS50885">
    <property type="entry name" value="HAMP"/>
    <property type="match status" value="1"/>
</dbReference>
<organism evidence="8 9">
    <name type="scientific">[Clostridium] aminophilum</name>
    <dbReference type="NCBI Taxonomy" id="1526"/>
    <lineage>
        <taxon>Bacteria</taxon>
        <taxon>Bacillati</taxon>
        <taxon>Bacillota</taxon>
        <taxon>Clostridia</taxon>
        <taxon>Lachnospirales</taxon>
        <taxon>Lachnospiraceae</taxon>
    </lineage>
</organism>
<dbReference type="Gene3D" id="6.10.340.10">
    <property type="match status" value="1"/>
</dbReference>
<dbReference type="CDD" id="cd12913">
    <property type="entry name" value="PDC1_MCP_like"/>
    <property type="match status" value="1"/>
</dbReference>
<keyword evidence="4" id="KW-0472">Membrane</keyword>
<evidence type="ECO:0000313" key="8">
    <source>
        <dbReference type="EMBL" id="SET80085.1"/>
    </source>
</evidence>
<sequence length="690" mass="74080">MKNTYNKSVKGKRHSLKIQIPAIVSVCAAVIILIMCIAFSTMSGGLIKTIYGDQLKTASQTNVVTMEKYMDGMQIYAKALGESVMSCQKLGREVGEETIIESLSSAVKSGSCFSAYFAFEPNAFFPDTEDGLSYYVYSSGNGIQTDILNDYATYSTEDYYAPTKQMMSTHITKPYEYELSDGTKTWLITLSTPIVADGKFIGVANCDMLLDKLNELNYSDGGYKTSYVAFSDETNVYSAHTGDASKVGTEAPFPQAVLDDVLGQDHVRLSEAKDPLTGEPCLVVFTPAKLEGTDMQWINSMIVHTSEIYKGLYGIIAAIVVIGILGLAGIALVAYFVVRRALASIKPLTEMAQSVGQFDLKAADRDIDFPKNEMGELADVFRDMAHKLKLVLSDEDEVLAAMADGDFVTTSSREHMYIGDLAGTNQSINKIRRILGDSLRQISTSSNRIADSAAQISGGAQALAQGATEQAGSIQELSSTISDVNSQVQNNADNASGASEIARKTKEAIEISNQDMEKLTGAMDEIAEASQKIQEVISMIDNIAFQTNILSLNAAIEAARAGEAGKGFAVVADEVGNLANRSGRAAQSTGELITQAVEAVEKGKALAAETADALNRVKDYAEETDVMITKISDASKSQAQALDQITIGIDQISTVVQTNSSTSEESAAASIELSDQADHLKKLVDPFRLS</sequence>
<dbReference type="SMART" id="SM00283">
    <property type="entry name" value="MA"/>
    <property type="match status" value="1"/>
</dbReference>
<evidence type="ECO:0000259" key="6">
    <source>
        <dbReference type="PROSITE" id="PS50192"/>
    </source>
</evidence>
<dbReference type="SMART" id="SM00304">
    <property type="entry name" value="HAMP"/>
    <property type="match status" value="1"/>
</dbReference>
<dbReference type="eggNOG" id="COG0840">
    <property type="taxonomic scope" value="Bacteria"/>
</dbReference>
<keyword evidence="9" id="KW-1185">Reference proteome</keyword>
<dbReference type="Gene3D" id="1.10.287.950">
    <property type="entry name" value="Methyl-accepting chemotaxis protein"/>
    <property type="match status" value="1"/>
</dbReference>
<dbReference type="PROSITE" id="PS50111">
    <property type="entry name" value="CHEMOTAXIS_TRANSDUC_2"/>
    <property type="match status" value="1"/>
</dbReference>
<evidence type="ECO:0000256" key="3">
    <source>
        <dbReference type="PROSITE-ProRule" id="PRU00284"/>
    </source>
</evidence>
<dbReference type="Gene3D" id="3.30.450.20">
    <property type="entry name" value="PAS domain"/>
    <property type="match status" value="1"/>
</dbReference>
<evidence type="ECO:0000259" key="5">
    <source>
        <dbReference type="PROSITE" id="PS50111"/>
    </source>
</evidence>
<dbReference type="GO" id="GO:0016020">
    <property type="term" value="C:membrane"/>
    <property type="evidence" value="ECO:0007669"/>
    <property type="project" value="InterPro"/>
</dbReference>
<protein>
    <submittedName>
        <fullName evidence="8">Methyl-accepting chemotaxis protein</fullName>
    </submittedName>
</protein>
<evidence type="ECO:0000256" key="1">
    <source>
        <dbReference type="ARBA" id="ARBA00022500"/>
    </source>
</evidence>
<proteinExistence type="inferred from homology"/>
<keyword evidence="4" id="KW-0812">Transmembrane</keyword>
<dbReference type="InterPro" id="IPR003660">
    <property type="entry name" value="HAMP_dom"/>
</dbReference>